<dbReference type="InterPro" id="IPR010432">
    <property type="entry name" value="RDD"/>
</dbReference>
<name>A0A5B7WSL1_9MICC</name>
<comment type="subcellular location">
    <subcellularLocation>
        <location evidence="1">Membrane</location>
        <topology evidence="1">Multi-pass membrane protein</topology>
    </subcellularLocation>
</comment>
<dbReference type="Pfam" id="PF04892">
    <property type="entry name" value="VanZ"/>
    <property type="match status" value="1"/>
</dbReference>
<evidence type="ECO:0000313" key="9">
    <source>
        <dbReference type="Proteomes" id="UP000307000"/>
    </source>
</evidence>
<evidence type="ECO:0000256" key="1">
    <source>
        <dbReference type="ARBA" id="ARBA00004141"/>
    </source>
</evidence>
<keyword evidence="4 5" id="KW-0472">Membrane</keyword>
<feature type="transmembrane region" description="Helical" evidence="5">
    <location>
        <begin position="212"/>
        <end position="233"/>
    </location>
</feature>
<dbReference type="InterPro" id="IPR006976">
    <property type="entry name" value="VanZ-like"/>
</dbReference>
<keyword evidence="3 5" id="KW-1133">Transmembrane helix</keyword>
<feature type="transmembrane region" description="Helical" evidence="5">
    <location>
        <begin position="168"/>
        <end position="191"/>
    </location>
</feature>
<dbReference type="RefSeq" id="WP_175419359.1">
    <property type="nucleotide sequence ID" value="NZ_CP034412.1"/>
</dbReference>
<organism evidence="8 9">
    <name type="scientific">Glutamicibacter creatinolyticus</name>
    <dbReference type="NCBI Taxonomy" id="162496"/>
    <lineage>
        <taxon>Bacteria</taxon>
        <taxon>Bacillati</taxon>
        <taxon>Actinomycetota</taxon>
        <taxon>Actinomycetes</taxon>
        <taxon>Micrococcales</taxon>
        <taxon>Micrococcaceae</taxon>
        <taxon>Glutamicibacter</taxon>
    </lineage>
</organism>
<feature type="transmembrane region" description="Helical" evidence="5">
    <location>
        <begin position="42"/>
        <end position="60"/>
    </location>
</feature>
<evidence type="ECO:0000259" key="7">
    <source>
        <dbReference type="Pfam" id="PF06271"/>
    </source>
</evidence>
<feature type="domain" description="VanZ-like" evidence="6">
    <location>
        <begin position="48"/>
        <end position="184"/>
    </location>
</feature>
<proteinExistence type="predicted"/>
<evidence type="ECO:0000256" key="4">
    <source>
        <dbReference type="ARBA" id="ARBA00023136"/>
    </source>
</evidence>
<feature type="transmembrane region" description="Helical" evidence="5">
    <location>
        <begin position="105"/>
        <end position="123"/>
    </location>
</feature>
<sequence length="364" mass="40087">MDLLWPGAMALLIAGLFVATAGIFLLALQYHKHGRLSWRRTITSSVVVLYVFGLLSYTMLPMPETRDAFCRPGVAQTQLEPFHFFQDFNLAWEGGRRAFLTSFELWQVLFNVLLFIPVGILAIRWARQNVFTGTLIGFTLSLAIEATQYTGIWGIYTCAYRVADVDDLIVNTFGAFLGTLLAYLPVFAFLSGPSERDGQYAPARAVTRSRRALANLFDLALMSALVMAVSLVLEVAERLGVHTARIDYLQDLLSIAAVLLVVIIPSLAPGRATLGQRCAWFEVRALTGGPAGTGRALARVLLGLGGIYLFQSIMAIVPEGNLFQLLALPLVPYIWFSVIWLAFDRSARGVSARASGTRFTDRRA</sequence>
<dbReference type="AlphaFoldDB" id="A0A5B7WSL1"/>
<dbReference type="InterPro" id="IPR053150">
    <property type="entry name" value="Teicoplanin_resist-assoc"/>
</dbReference>
<reference evidence="8 9" key="1">
    <citation type="submission" date="2018-12" db="EMBL/GenBank/DDBJ databases">
        <title>Complete Genome Sequence of Glutamicibacter creatinolyticus strain LGCM259,isolated from an abscess of a 12-year-old mare in Italy.</title>
        <authorList>
            <person name="Santos R.G."/>
            <person name="Silva A.L."/>
            <person name="Seyffert N."/>
            <person name="Castro T.L.P."/>
            <person name="Attili A.R."/>
            <person name="Rifici C."/>
            <person name="Mazzullo G."/>
            <person name="Brenig B."/>
            <person name="Venanzi F."/>
            <person name="Azevedo V."/>
        </authorList>
    </citation>
    <scope>NUCLEOTIDE SEQUENCE [LARGE SCALE GENOMIC DNA]</scope>
    <source>
        <strain evidence="8 9">LGCM 259</strain>
    </source>
</reference>
<evidence type="ECO:0000256" key="2">
    <source>
        <dbReference type="ARBA" id="ARBA00022692"/>
    </source>
</evidence>
<dbReference type="KEGG" id="gcr:GcLGCM259_1369"/>
<dbReference type="Proteomes" id="UP000307000">
    <property type="component" value="Chromosome"/>
</dbReference>
<feature type="transmembrane region" description="Helical" evidence="5">
    <location>
        <begin position="6"/>
        <end position="30"/>
    </location>
</feature>
<evidence type="ECO:0000256" key="5">
    <source>
        <dbReference type="SAM" id="Phobius"/>
    </source>
</evidence>
<keyword evidence="9" id="KW-1185">Reference proteome</keyword>
<protein>
    <submittedName>
        <fullName evidence="8">VanZ like family protein</fullName>
    </submittedName>
</protein>
<evidence type="ECO:0000313" key="8">
    <source>
        <dbReference type="EMBL" id="QCY47101.1"/>
    </source>
</evidence>
<feature type="domain" description="RDD" evidence="7">
    <location>
        <begin position="209"/>
        <end position="348"/>
    </location>
</feature>
<dbReference type="PANTHER" id="PTHR36834">
    <property type="entry name" value="MEMBRANE PROTEIN-RELATED"/>
    <property type="match status" value="1"/>
</dbReference>
<dbReference type="Pfam" id="PF06271">
    <property type="entry name" value="RDD"/>
    <property type="match status" value="1"/>
</dbReference>
<feature type="transmembrane region" description="Helical" evidence="5">
    <location>
        <begin position="135"/>
        <end position="156"/>
    </location>
</feature>
<feature type="transmembrane region" description="Helical" evidence="5">
    <location>
        <begin position="296"/>
        <end position="317"/>
    </location>
</feature>
<dbReference type="EMBL" id="CP034412">
    <property type="protein sequence ID" value="QCY47101.1"/>
    <property type="molecule type" value="Genomic_DNA"/>
</dbReference>
<dbReference type="GO" id="GO:0016020">
    <property type="term" value="C:membrane"/>
    <property type="evidence" value="ECO:0007669"/>
    <property type="project" value="UniProtKB-SubCell"/>
</dbReference>
<dbReference type="PANTHER" id="PTHR36834:SF1">
    <property type="entry name" value="INTEGRAL MEMBRANE PROTEIN"/>
    <property type="match status" value="1"/>
</dbReference>
<keyword evidence="2 5" id="KW-0812">Transmembrane</keyword>
<accession>A0A5B7WSL1</accession>
<evidence type="ECO:0000259" key="6">
    <source>
        <dbReference type="Pfam" id="PF04892"/>
    </source>
</evidence>
<feature type="transmembrane region" description="Helical" evidence="5">
    <location>
        <begin position="323"/>
        <end position="343"/>
    </location>
</feature>
<feature type="transmembrane region" description="Helical" evidence="5">
    <location>
        <begin position="253"/>
        <end position="275"/>
    </location>
</feature>
<gene>
    <name evidence="8" type="ORF">GcLGCM259_1369</name>
</gene>
<evidence type="ECO:0000256" key="3">
    <source>
        <dbReference type="ARBA" id="ARBA00022989"/>
    </source>
</evidence>